<keyword evidence="1" id="KW-0614">Plasmid</keyword>
<evidence type="ECO:0000313" key="1">
    <source>
        <dbReference type="EMBL" id="CRY97041.1"/>
    </source>
</evidence>
<reference evidence="1" key="2">
    <citation type="submission" date="2015-07" db="EMBL/GenBank/DDBJ databases">
        <title>Plasmids, circular viruses and viroids from rat gut.</title>
        <authorList>
            <person name="Jorgensen T.J."/>
            <person name="Hansen M.A."/>
            <person name="Xu Z."/>
            <person name="Tabak M.A."/>
            <person name="Sorensen S.J."/>
            <person name="Hansen L.H."/>
        </authorList>
    </citation>
    <scope>NUCLEOTIDE SEQUENCE</scope>
    <source>
        <plasmid evidence="1">pRGFK1356</plasmid>
    </source>
</reference>
<accession>A0A0H5Q4T1</accession>
<protein>
    <submittedName>
        <fullName evidence="1">Uncharacterized protein</fullName>
    </submittedName>
</protein>
<proteinExistence type="predicted"/>
<sequence length="134" mass="15281">MAVNTDVEIRNYIGLKPDFEKDVEKADWRLADAQPQFKYVDKKRTDSVVATQYALMCVGSENNDLIFKTLTVKSEDIKSRDECDALVSSRAQVKVKITKIVPWIKEGERPRLEYSIWGDVDPVVEEVKGGNDNE</sequence>
<geneLocation type="plasmid" evidence="1">
    <name>pRGFK1356</name>
</geneLocation>
<organism evidence="1">
    <name type="scientific">uncultured prokaryote</name>
    <dbReference type="NCBI Taxonomy" id="198431"/>
    <lineage>
        <taxon>unclassified sequences</taxon>
        <taxon>environmental samples</taxon>
    </lineage>
</organism>
<dbReference type="EMBL" id="LN853918">
    <property type="protein sequence ID" value="CRY97041.1"/>
    <property type="molecule type" value="Genomic_DNA"/>
</dbReference>
<reference evidence="1" key="1">
    <citation type="submission" date="2015-06" db="EMBL/GenBank/DDBJ databases">
        <authorList>
            <person name="Joergensen T."/>
        </authorList>
    </citation>
    <scope>NUCLEOTIDE SEQUENCE</scope>
    <source>
        <plasmid evidence="1">pRGFK1356</plasmid>
    </source>
</reference>
<name>A0A0H5Q4T1_9ZZZZ</name>
<dbReference type="AlphaFoldDB" id="A0A0H5Q4T1"/>